<dbReference type="EMBL" id="BAAALM010000018">
    <property type="protein sequence ID" value="GAA1219921.1"/>
    <property type="molecule type" value="Genomic_DNA"/>
</dbReference>
<keyword evidence="2" id="KW-1185">Reference proteome</keyword>
<evidence type="ECO:0000313" key="1">
    <source>
        <dbReference type="EMBL" id="GAA1219921.1"/>
    </source>
</evidence>
<organism evidence="1 2">
    <name type="scientific">Prauserella alba</name>
    <dbReference type="NCBI Taxonomy" id="176898"/>
    <lineage>
        <taxon>Bacteria</taxon>
        <taxon>Bacillati</taxon>
        <taxon>Actinomycetota</taxon>
        <taxon>Actinomycetes</taxon>
        <taxon>Pseudonocardiales</taxon>
        <taxon>Pseudonocardiaceae</taxon>
        <taxon>Prauserella</taxon>
    </lineage>
</organism>
<name>A0ABP4GBZ3_9PSEU</name>
<sequence>MPDRPCQDLHQRRLSRAVVADEAEYLAGAQPEVDPAQRLHRAERLRDALERDERVAAPSITAPSITAPPINDLPVTDLRAAALVTHPRSR</sequence>
<proteinExistence type="predicted"/>
<evidence type="ECO:0000313" key="2">
    <source>
        <dbReference type="Proteomes" id="UP001500467"/>
    </source>
</evidence>
<dbReference type="Proteomes" id="UP001500467">
    <property type="component" value="Unassembled WGS sequence"/>
</dbReference>
<gene>
    <name evidence="1" type="ORF">GCM10009675_48380</name>
</gene>
<protein>
    <submittedName>
        <fullName evidence="1">Uncharacterized protein</fullName>
    </submittedName>
</protein>
<comment type="caution">
    <text evidence="1">The sequence shown here is derived from an EMBL/GenBank/DDBJ whole genome shotgun (WGS) entry which is preliminary data.</text>
</comment>
<accession>A0ABP4GBZ3</accession>
<reference evidence="2" key="1">
    <citation type="journal article" date="2019" name="Int. J. Syst. Evol. Microbiol.">
        <title>The Global Catalogue of Microorganisms (GCM) 10K type strain sequencing project: providing services to taxonomists for standard genome sequencing and annotation.</title>
        <authorList>
            <consortium name="The Broad Institute Genomics Platform"/>
            <consortium name="The Broad Institute Genome Sequencing Center for Infectious Disease"/>
            <person name="Wu L."/>
            <person name="Ma J."/>
        </authorList>
    </citation>
    <scope>NUCLEOTIDE SEQUENCE [LARGE SCALE GENOMIC DNA]</scope>
    <source>
        <strain evidence="2">JCM 13022</strain>
    </source>
</reference>